<reference evidence="1 2" key="1">
    <citation type="journal article" date="2016" name="Gut Pathog.">
        <title>Whole genome sequencing of "Faecalibaculum rodentium" ALO17, isolated from C57BL/6J laboratory mouse feces.</title>
        <authorList>
            <person name="Lim S."/>
            <person name="Chang D.H."/>
            <person name="Ahn S."/>
            <person name="Kim B.C."/>
        </authorList>
    </citation>
    <scope>NUCLEOTIDE SEQUENCE [LARGE SCALE GENOMIC DNA]</scope>
    <source>
        <strain evidence="1 2">Alo17</strain>
    </source>
</reference>
<dbReference type="Proteomes" id="UP000069771">
    <property type="component" value="Chromosome"/>
</dbReference>
<keyword evidence="2" id="KW-1185">Reference proteome</keyword>
<protein>
    <submittedName>
        <fullName evidence="1">Uncharacterized protein</fullName>
    </submittedName>
</protein>
<proteinExistence type="predicted"/>
<evidence type="ECO:0000313" key="1">
    <source>
        <dbReference type="EMBL" id="AMK54203.1"/>
    </source>
</evidence>
<dbReference type="KEGG" id="fro:AALO17_10690"/>
<dbReference type="AlphaFoldDB" id="A0A140DU76"/>
<organism evidence="1 2">
    <name type="scientific">Faecalibaculum rodentium</name>
    <dbReference type="NCBI Taxonomy" id="1702221"/>
    <lineage>
        <taxon>Bacteria</taxon>
        <taxon>Bacillati</taxon>
        <taxon>Bacillota</taxon>
        <taxon>Erysipelotrichia</taxon>
        <taxon>Erysipelotrichales</taxon>
        <taxon>Erysipelotrichaceae</taxon>
        <taxon>Faecalibaculum</taxon>
    </lineage>
</organism>
<accession>A0A140DU76</accession>
<dbReference type="STRING" id="1702221.AALO17_10690"/>
<gene>
    <name evidence="1" type="ORF">AALO17_10690</name>
</gene>
<name>A0A140DU76_9FIRM</name>
<evidence type="ECO:0000313" key="2">
    <source>
        <dbReference type="Proteomes" id="UP000069771"/>
    </source>
</evidence>
<sequence>MTRTSPAGLWRERYREGCNDSVKTVSHTGARKKCNEALKVTYEECFYDMIGYQAQ</sequence>
<dbReference type="EMBL" id="CP011391">
    <property type="protein sequence ID" value="AMK54203.1"/>
    <property type="molecule type" value="Genomic_DNA"/>
</dbReference>